<reference evidence="2" key="1">
    <citation type="journal article" date="2019" name="bioRxiv">
        <title>The Genome of the Zebra Mussel, Dreissena polymorpha: A Resource for Invasive Species Research.</title>
        <authorList>
            <person name="McCartney M.A."/>
            <person name="Auch B."/>
            <person name="Kono T."/>
            <person name="Mallez S."/>
            <person name="Zhang Y."/>
            <person name="Obille A."/>
            <person name="Becker A."/>
            <person name="Abrahante J.E."/>
            <person name="Garbe J."/>
            <person name="Badalamenti J.P."/>
            <person name="Herman A."/>
            <person name="Mangelson H."/>
            <person name="Liachko I."/>
            <person name="Sullivan S."/>
            <person name="Sone E.D."/>
            <person name="Koren S."/>
            <person name="Silverstein K.A.T."/>
            <person name="Beckman K.B."/>
            <person name="Gohl D.M."/>
        </authorList>
    </citation>
    <scope>NUCLEOTIDE SEQUENCE</scope>
    <source>
        <strain evidence="2">Duluth1</strain>
        <tissue evidence="2">Whole animal</tissue>
    </source>
</reference>
<proteinExistence type="predicted"/>
<reference evidence="2" key="2">
    <citation type="submission" date="2020-11" db="EMBL/GenBank/DDBJ databases">
        <authorList>
            <person name="McCartney M.A."/>
            <person name="Auch B."/>
            <person name="Kono T."/>
            <person name="Mallez S."/>
            <person name="Becker A."/>
            <person name="Gohl D.M."/>
            <person name="Silverstein K.A.T."/>
            <person name="Koren S."/>
            <person name="Bechman K.B."/>
            <person name="Herman A."/>
            <person name="Abrahante J.E."/>
            <person name="Garbe J."/>
        </authorList>
    </citation>
    <scope>NUCLEOTIDE SEQUENCE</scope>
    <source>
        <strain evidence="2">Duluth1</strain>
        <tissue evidence="2">Whole animal</tissue>
    </source>
</reference>
<sequence length="156" mass="18533">MMMMMMMMLMLMMMMTMMMILMMIMMVIMVIMIMMPMLMMLKMIMLMLLLLLLLMMMMMVVVVMMMKKKKMMMMMKIVFVCFKLEDRRTRRVENEHDLFPVADVTLAKTEVTSAIKHRIIYCIETGARCMKNTQVRSPAGKNARADHNKNNNQLII</sequence>
<dbReference type="EMBL" id="JAIWYP010000007">
    <property type="protein sequence ID" value="KAH3798828.1"/>
    <property type="molecule type" value="Genomic_DNA"/>
</dbReference>
<dbReference type="AlphaFoldDB" id="A0A9D4J7X2"/>
<evidence type="ECO:0000313" key="3">
    <source>
        <dbReference type="Proteomes" id="UP000828390"/>
    </source>
</evidence>
<dbReference type="Proteomes" id="UP000828390">
    <property type="component" value="Unassembled WGS sequence"/>
</dbReference>
<comment type="caution">
    <text evidence="2">The sequence shown here is derived from an EMBL/GenBank/DDBJ whole genome shotgun (WGS) entry which is preliminary data.</text>
</comment>
<feature type="region of interest" description="Disordered" evidence="1">
    <location>
        <begin position="137"/>
        <end position="156"/>
    </location>
</feature>
<keyword evidence="3" id="KW-1185">Reference proteome</keyword>
<evidence type="ECO:0000313" key="2">
    <source>
        <dbReference type="EMBL" id="KAH3798828.1"/>
    </source>
</evidence>
<gene>
    <name evidence="2" type="ORF">DPMN_152431</name>
</gene>
<organism evidence="2 3">
    <name type="scientific">Dreissena polymorpha</name>
    <name type="common">Zebra mussel</name>
    <name type="synonym">Mytilus polymorpha</name>
    <dbReference type="NCBI Taxonomy" id="45954"/>
    <lineage>
        <taxon>Eukaryota</taxon>
        <taxon>Metazoa</taxon>
        <taxon>Spiralia</taxon>
        <taxon>Lophotrochozoa</taxon>
        <taxon>Mollusca</taxon>
        <taxon>Bivalvia</taxon>
        <taxon>Autobranchia</taxon>
        <taxon>Heteroconchia</taxon>
        <taxon>Euheterodonta</taxon>
        <taxon>Imparidentia</taxon>
        <taxon>Neoheterodontei</taxon>
        <taxon>Myida</taxon>
        <taxon>Dreissenoidea</taxon>
        <taxon>Dreissenidae</taxon>
        <taxon>Dreissena</taxon>
    </lineage>
</organism>
<protein>
    <submittedName>
        <fullName evidence="2">Uncharacterized protein</fullName>
    </submittedName>
</protein>
<evidence type="ECO:0000256" key="1">
    <source>
        <dbReference type="SAM" id="MobiDB-lite"/>
    </source>
</evidence>
<accession>A0A9D4J7X2</accession>
<name>A0A9D4J7X2_DREPO</name>